<protein>
    <submittedName>
        <fullName evidence="1">Uncharacterized protein</fullName>
    </submittedName>
</protein>
<sequence length="78" mass="8869">MAEFAPVTTIEDLMSLDTVEMVEGYWDGWHGVPEPGNNRSRAYWHGWKNGAADAGHREKDAHQVELARVFVAFRRRAA</sequence>
<keyword evidence="2" id="KW-1185">Reference proteome</keyword>
<organism evidence="1 2">
    <name type="scientific">Xanthobacter oligotrophicus</name>
    <dbReference type="NCBI Taxonomy" id="2607286"/>
    <lineage>
        <taxon>Bacteria</taxon>
        <taxon>Pseudomonadati</taxon>
        <taxon>Pseudomonadota</taxon>
        <taxon>Alphaproteobacteria</taxon>
        <taxon>Hyphomicrobiales</taxon>
        <taxon>Xanthobacteraceae</taxon>
        <taxon>Xanthobacter</taxon>
    </lineage>
</organism>
<dbReference type="RefSeq" id="WP_393991500.1">
    <property type="nucleotide sequence ID" value="NZ_JBAFVH010000002.1"/>
</dbReference>
<proteinExistence type="predicted"/>
<accession>A0ABW6ZS19</accession>
<comment type="caution">
    <text evidence="1">The sequence shown here is derived from an EMBL/GenBank/DDBJ whole genome shotgun (WGS) entry which is preliminary data.</text>
</comment>
<dbReference type="Proteomes" id="UP001604002">
    <property type="component" value="Unassembled WGS sequence"/>
</dbReference>
<reference evidence="1 2" key="1">
    <citation type="submission" date="2024-02" db="EMBL/GenBank/DDBJ databases">
        <title>Expansion and revision of Xanthobacter and proposal of Roseixanthobacter gen. nov.</title>
        <authorList>
            <person name="Soltysiak M.P.M."/>
            <person name="Jalihal A."/>
            <person name="Ory A."/>
            <person name="Chrisophersen C."/>
            <person name="Lee A.D."/>
            <person name="Boulton J."/>
            <person name="Springer M."/>
        </authorList>
    </citation>
    <scope>NUCLEOTIDE SEQUENCE [LARGE SCALE GENOMIC DNA]</scope>
    <source>
        <strain evidence="1 2">23A</strain>
    </source>
</reference>
<evidence type="ECO:0000313" key="1">
    <source>
        <dbReference type="EMBL" id="MFG1371518.1"/>
    </source>
</evidence>
<gene>
    <name evidence="1" type="ORF">V5F32_05015</name>
</gene>
<name>A0ABW6ZS19_9HYPH</name>
<dbReference type="EMBL" id="JBAFVH010000002">
    <property type="protein sequence ID" value="MFG1371518.1"/>
    <property type="molecule type" value="Genomic_DNA"/>
</dbReference>
<evidence type="ECO:0000313" key="2">
    <source>
        <dbReference type="Proteomes" id="UP001604002"/>
    </source>
</evidence>